<evidence type="ECO:0000256" key="1">
    <source>
        <dbReference type="ARBA" id="ARBA00002860"/>
    </source>
</evidence>
<keyword evidence="7" id="KW-0963">Cytoplasm</keyword>
<dbReference type="InterPro" id="IPR027659">
    <property type="entry name" value="Sgcb"/>
</dbReference>
<evidence type="ECO:0000256" key="8">
    <source>
        <dbReference type="ARBA" id="ARBA00022692"/>
    </source>
</evidence>
<proteinExistence type="inferred from homology"/>
<keyword evidence="11 16" id="KW-0472">Membrane</keyword>
<keyword evidence="9" id="KW-0735">Signal-anchor</keyword>
<keyword evidence="12" id="KW-1015">Disulfide bond</keyword>
<comment type="caution">
    <text evidence="17">The sequence shown here is derived from an EMBL/GenBank/DDBJ whole genome shotgun (WGS) entry which is preliminary data.</text>
</comment>
<feature type="transmembrane region" description="Helical" evidence="16">
    <location>
        <begin position="64"/>
        <end position="91"/>
    </location>
</feature>
<keyword evidence="6" id="KW-1003">Cell membrane</keyword>
<keyword evidence="8 16" id="KW-0812">Transmembrane</keyword>
<organism evidence="17 18">
    <name type="scientific">Ignelater luminosus</name>
    <name type="common">Cucubano</name>
    <name type="synonym">Pyrophorus luminosus</name>
    <dbReference type="NCBI Taxonomy" id="2038154"/>
    <lineage>
        <taxon>Eukaryota</taxon>
        <taxon>Metazoa</taxon>
        <taxon>Ecdysozoa</taxon>
        <taxon>Arthropoda</taxon>
        <taxon>Hexapoda</taxon>
        <taxon>Insecta</taxon>
        <taxon>Pterygota</taxon>
        <taxon>Neoptera</taxon>
        <taxon>Endopterygota</taxon>
        <taxon>Coleoptera</taxon>
        <taxon>Polyphaga</taxon>
        <taxon>Elateriformia</taxon>
        <taxon>Elateroidea</taxon>
        <taxon>Elateridae</taxon>
        <taxon>Agrypninae</taxon>
        <taxon>Pyrophorini</taxon>
        <taxon>Ignelater</taxon>
    </lineage>
</organism>
<evidence type="ECO:0000256" key="11">
    <source>
        <dbReference type="ARBA" id="ARBA00023136"/>
    </source>
</evidence>
<dbReference type="PANTHER" id="PTHR21142:SF2">
    <property type="entry name" value="BETA-SARCOGLYCAN"/>
    <property type="match status" value="1"/>
</dbReference>
<evidence type="ECO:0000256" key="16">
    <source>
        <dbReference type="SAM" id="Phobius"/>
    </source>
</evidence>
<evidence type="ECO:0000256" key="5">
    <source>
        <dbReference type="ARBA" id="ARBA00015329"/>
    </source>
</evidence>
<dbReference type="EMBL" id="VTPC01002818">
    <property type="protein sequence ID" value="KAF2899415.1"/>
    <property type="molecule type" value="Genomic_DNA"/>
</dbReference>
<dbReference type="GO" id="GO:0016012">
    <property type="term" value="C:sarcoglycan complex"/>
    <property type="evidence" value="ECO:0007669"/>
    <property type="project" value="InterPro"/>
</dbReference>
<keyword evidence="14" id="KW-0206">Cytoskeleton</keyword>
<evidence type="ECO:0000256" key="2">
    <source>
        <dbReference type="ARBA" id="ARBA00004245"/>
    </source>
</evidence>
<evidence type="ECO:0000256" key="6">
    <source>
        <dbReference type="ARBA" id="ARBA00022475"/>
    </source>
</evidence>
<keyword evidence="18" id="KW-1185">Reference proteome</keyword>
<evidence type="ECO:0000256" key="12">
    <source>
        <dbReference type="ARBA" id="ARBA00023157"/>
    </source>
</evidence>
<protein>
    <recommendedName>
        <fullName evidence="5">Beta-sarcoglycan</fullName>
    </recommendedName>
</protein>
<evidence type="ECO:0000256" key="15">
    <source>
        <dbReference type="ARBA" id="ARBA00026041"/>
    </source>
</evidence>
<keyword evidence="10 16" id="KW-1133">Transmembrane helix</keyword>
<reference evidence="17" key="1">
    <citation type="submission" date="2019-08" db="EMBL/GenBank/DDBJ databases">
        <title>The genome of the North American firefly Photinus pyralis.</title>
        <authorList>
            <consortium name="Photinus pyralis genome working group"/>
            <person name="Fallon T.R."/>
            <person name="Sander Lower S.E."/>
            <person name="Weng J.-K."/>
        </authorList>
    </citation>
    <scope>NUCLEOTIDE SEQUENCE</scope>
    <source>
        <strain evidence="17">TRF0915ILg1</strain>
        <tissue evidence="17">Whole body</tissue>
    </source>
</reference>
<evidence type="ECO:0000256" key="3">
    <source>
        <dbReference type="ARBA" id="ARBA00004274"/>
    </source>
</evidence>
<evidence type="ECO:0000256" key="14">
    <source>
        <dbReference type="ARBA" id="ARBA00023212"/>
    </source>
</evidence>
<evidence type="ECO:0000256" key="4">
    <source>
        <dbReference type="ARBA" id="ARBA00007574"/>
    </source>
</evidence>
<evidence type="ECO:0000256" key="10">
    <source>
        <dbReference type="ARBA" id="ARBA00022989"/>
    </source>
</evidence>
<comment type="function">
    <text evidence="1">Component of the sarcoglycan complex, a subcomplex of the dystrophin-glycoprotein complex which forms a link between the F-actin cytoskeleton and the extracellular matrix.</text>
</comment>
<gene>
    <name evidence="17" type="ORF">ILUMI_06759</name>
</gene>
<sequence length="321" mass="36334">MTDFRSVSPSSDVLSDGMDSLSIRDKSLLKRSISKHHNNNFKAGYVPVHEQYLNKTGLRGRKTFAFWTLVFLIFILAIGNLILTIVILGVLRLGQGMQSLELIPDELAMKFIGDTDLGNIYKRDGKLEGFWDIPVEIIGDNGSVFVNVAIKYGRSINKFKIDKNDTIFRNIEHFEIKSKRANVVFSTSSQEFRNFKNLNSIHTRMIETNRIVSPINKKLSLEGKSINLKGAEGTRVEGREVNWSADQDIHFQSNNSILISGEDGIFVDVKKMPISLPKHADYTNPQYKVCICMPQGKLFKLHIPNPSTKVYCNQVAYNPCM</sequence>
<evidence type="ECO:0000256" key="13">
    <source>
        <dbReference type="ARBA" id="ARBA00023180"/>
    </source>
</evidence>
<accession>A0A8K0GC92</accession>
<dbReference type="InterPro" id="IPR006875">
    <property type="entry name" value="Sarcoglycan"/>
</dbReference>
<name>A0A8K0GC92_IGNLU</name>
<keyword evidence="13" id="KW-0325">Glycoprotein</keyword>
<dbReference type="PANTHER" id="PTHR21142">
    <property type="entry name" value="SARCOGLYCANS"/>
    <property type="match status" value="1"/>
</dbReference>
<evidence type="ECO:0000313" key="17">
    <source>
        <dbReference type="EMBL" id="KAF2899415.1"/>
    </source>
</evidence>
<dbReference type="Proteomes" id="UP000801492">
    <property type="component" value="Unassembled WGS sequence"/>
</dbReference>
<evidence type="ECO:0000313" key="18">
    <source>
        <dbReference type="Proteomes" id="UP000801492"/>
    </source>
</evidence>
<dbReference type="AlphaFoldDB" id="A0A8K0GC92"/>
<dbReference type="GO" id="GO:0005856">
    <property type="term" value="C:cytoskeleton"/>
    <property type="evidence" value="ECO:0007669"/>
    <property type="project" value="UniProtKB-SubCell"/>
</dbReference>
<comment type="subcellular location">
    <subcellularLocation>
        <location evidence="3">Cell membrane</location>
        <location evidence="3">Sarcolemma</location>
        <topology evidence="3">Single-pass type II membrane protein</topology>
    </subcellularLocation>
    <subcellularLocation>
        <location evidence="2">Cytoplasm</location>
        <location evidence="2">Cytoskeleton</location>
    </subcellularLocation>
</comment>
<comment type="similarity">
    <text evidence="4">Belongs to the sarcoglycan beta/delta/gamma/zeta family.</text>
</comment>
<evidence type="ECO:0000256" key="9">
    <source>
        <dbReference type="ARBA" id="ARBA00022968"/>
    </source>
</evidence>
<dbReference type="OrthoDB" id="5843723at2759"/>
<dbReference type="GO" id="GO:0007517">
    <property type="term" value="P:muscle organ development"/>
    <property type="evidence" value="ECO:0007669"/>
    <property type="project" value="InterPro"/>
</dbReference>
<dbReference type="Pfam" id="PF04790">
    <property type="entry name" value="Sarcoglycan_1"/>
    <property type="match status" value="1"/>
</dbReference>
<comment type="subunit">
    <text evidence="15">Cross-link to form 2 major subcomplexes: one consisting of SGCB, SGCD and SGCG and the other consisting of SGCB and SGCD. The association between SGCB and SGCG is particularly strong while SGCA is loosely associated with the other sarcoglycans.</text>
</comment>
<dbReference type="GO" id="GO:0042383">
    <property type="term" value="C:sarcolemma"/>
    <property type="evidence" value="ECO:0007669"/>
    <property type="project" value="UniProtKB-SubCell"/>
</dbReference>
<evidence type="ECO:0000256" key="7">
    <source>
        <dbReference type="ARBA" id="ARBA00022490"/>
    </source>
</evidence>